<dbReference type="GO" id="GO:0005886">
    <property type="term" value="C:plasma membrane"/>
    <property type="evidence" value="ECO:0007669"/>
    <property type="project" value="UniProtKB-SubCell"/>
</dbReference>
<dbReference type="PATRIC" id="fig|1218507.3.peg.638"/>
<dbReference type="EMBL" id="JXLI01000008">
    <property type="protein sequence ID" value="KJY57443.1"/>
    <property type="molecule type" value="Genomic_DNA"/>
</dbReference>
<dbReference type="GO" id="GO:0009401">
    <property type="term" value="P:phosphoenolpyruvate-dependent sugar phosphotransferase system"/>
    <property type="evidence" value="ECO:0007669"/>
    <property type="project" value="UniProtKB-KW"/>
</dbReference>
<dbReference type="PROSITE" id="PS51106">
    <property type="entry name" value="PTS_EIIC_TYPE_4"/>
    <property type="match status" value="1"/>
</dbReference>
<keyword evidence="8 9" id="KW-0472">Membrane</keyword>
<organism evidence="10 11">
    <name type="scientific">Lactobacillus melliventris</name>
    <dbReference type="NCBI Taxonomy" id="1218507"/>
    <lineage>
        <taxon>Bacteria</taxon>
        <taxon>Bacillati</taxon>
        <taxon>Bacillota</taxon>
        <taxon>Bacilli</taxon>
        <taxon>Lactobacillales</taxon>
        <taxon>Lactobacillaceae</taxon>
        <taxon>Lactobacillus</taxon>
    </lineage>
</organism>
<dbReference type="AlphaFoldDB" id="A0A0F4LGL0"/>
<keyword evidence="2" id="KW-0813">Transport</keyword>
<dbReference type="PANTHER" id="PTHR32502:SF8">
    <property type="entry name" value="N-ACETYLGALACTOSAMINE PERMEASE IIC COMPONENT 1"/>
    <property type="match status" value="1"/>
</dbReference>
<reference evidence="10 11" key="1">
    <citation type="submission" date="2015-01" db="EMBL/GenBank/DDBJ databases">
        <title>Comparative genomics of the lactic acid bacteria isolated from the honey bee gut.</title>
        <authorList>
            <person name="Ellegaard K.M."/>
            <person name="Tamarit D."/>
            <person name="Javelind E."/>
            <person name="Olofsson T."/>
            <person name="Andersson S.G."/>
            <person name="Vasquez A."/>
        </authorList>
    </citation>
    <scope>NUCLEOTIDE SEQUENCE [LARGE SCALE GENOMIC DNA]</scope>
    <source>
        <strain evidence="10 11">Hma8</strain>
    </source>
</reference>
<feature type="transmembrane region" description="Helical" evidence="9">
    <location>
        <begin position="94"/>
        <end position="120"/>
    </location>
</feature>
<evidence type="ECO:0000256" key="9">
    <source>
        <dbReference type="SAM" id="Phobius"/>
    </source>
</evidence>
<protein>
    <submittedName>
        <fullName evidence="10">PTS Man IIC</fullName>
    </submittedName>
</protein>
<feature type="transmembrane region" description="Helical" evidence="9">
    <location>
        <begin position="181"/>
        <end position="201"/>
    </location>
</feature>
<dbReference type="HOGENOM" id="CLU_069101_2_0_9"/>
<keyword evidence="5" id="KW-0598">Phosphotransferase system</keyword>
<evidence type="ECO:0000256" key="2">
    <source>
        <dbReference type="ARBA" id="ARBA00022448"/>
    </source>
</evidence>
<dbReference type="PANTHER" id="PTHR32502">
    <property type="entry name" value="N-ACETYLGALACTOSAMINE PERMEASE II COMPONENT-RELATED"/>
    <property type="match status" value="1"/>
</dbReference>
<dbReference type="InterPro" id="IPR050303">
    <property type="entry name" value="GatZ_KbaZ_carbometab"/>
</dbReference>
<feature type="transmembrane region" description="Helical" evidence="9">
    <location>
        <begin position="6"/>
        <end position="23"/>
    </location>
</feature>
<dbReference type="Pfam" id="PF03609">
    <property type="entry name" value="EII-Sor"/>
    <property type="match status" value="1"/>
</dbReference>
<evidence type="ECO:0000256" key="5">
    <source>
        <dbReference type="ARBA" id="ARBA00022683"/>
    </source>
</evidence>
<gene>
    <name evidence="10" type="ORF">JF74_04710</name>
</gene>
<keyword evidence="4" id="KW-0762">Sugar transport</keyword>
<proteinExistence type="predicted"/>
<accession>A0A0F4LGL0</accession>
<dbReference type="Proteomes" id="UP000033531">
    <property type="component" value="Unassembled WGS sequence"/>
</dbReference>
<comment type="subcellular location">
    <subcellularLocation>
        <location evidence="1">Cell membrane</location>
        <topology evidence="1">Multi-pass membrane protein</topology>
    </subcellularLocation>
</comment>
<evidence type="ECO:0000256" key="3">
    <source>
        <dbReference type="ARBA" id="ARBA00022475"/>
    </source>
</evidence>
<name>A0A0F4LGL0_9LACO</name>
<evidence type="ECO:0000256" key="7">
    <source>
        <dbReference type="ARBA" id="ARBA00022989"/>
    </source>
</evidence>
<dbReference type="STRING" id="1218507.JF74_04710"/>
<comment type="caution">
    <text evidence="10">The sequence shown here is derived from an EMBL/GenBank/DDBJ whole genome shotgun (WGS) entry which is preliminary data.</text>
</comment>
<evidence type="ECO:0000256" key="6">
    <source>
        <dbReference type="ARBA" id="ARBA00022692"/>
    </source>
</evidence>
<evidence type="ECO:0000256" key="1">
    <source>
        <dbReference type="ARBA" id="ARBA00004651"/>
    </source>
</evidence>
<keyword evidence="6 9" id="KW-0812">Transmembrane</keyword>
<feature type="transmembrane region" description="Helical" evidence="9">
    <location>
        <begin position="221"/>
        <end position="240"/>
    </location>
</feature>
<keyword evidence="7 9" id="KW-1133">Transmembrane helix</keyword>
<dbReference type="InterPro" id="IPR004700">
    <property type="entry name" value="PTS_IIC_man"/>
</dbReference>
<dbReference type="OrthoDB" id="7058816at2"/>
<evidence type="ECO:0000313" key="10">
    <source>
        <dbReference type="EMBL" id="KJY57443.1"/>
    </source>
</evidence>
<evidence type="ECO:0000313" key="11">
    <source>
        <dbReference type="Proteomes" id="UP000033531"/>
    </source>
</evidence>
<feature type="transmembrane region" description="Helical" evidence="9">
    <location>
        <begin position="140"/>
        <end position="161"/>
    </location>
</feature>
<evidence type="ECO:0000256" key="4">
    <source>
        <dbReference type="ARBA" id="ARBA00022597"/>
    </source>
</evidence>
<sequence length="262" mass="28149">MFLETILIGIVALFGYGEYFLTGRGMVARPIVMGPLTGLVLGDLSTGIKIGAALELAYIGVVEVGASVPQDMVSAGVLGTVFAISTGKGTSAALAFGLPLSMLVLLVQNFAYVAVCPWYVKKCDDYAKAGEPDKLSRMSFWGGTIINFVPSVILIMLAFYFGNSFSKEIVAAIPQFVQDGLVVASGILPAFGFAMLLEQILRKEIIPFFVIGFLLTTYLKVPIIGVALFGASVIAIMYFYEKKYQPNMANSQIGDDDNVDEF</sequence>
<keyword evidence="3" id="KW-1003">Cell membrane</keyword>
<evidence type="ECO:0000256" key="8">
    <source>
        <dbReference type="ARBA" id="ARBA00023136"/>
    </source>
</evidence>
<dbReference type="RefSeq" id="WP_046324435.1">
    <property type="nucleotide sequence ID" value="NZ_JBHTMT010000008.1"/>
</dbReference>